<feature type="transmembrane region" description="Helical" evidence="1">
    <location>
        <begin position="115"/>
        <end position="133"/>
    </location>
</feature>
<feature type="transmembrane region" description="Helical" evidence="1">
    <location>
        <begin position="84"/>
        <end position="103"/>
    </location>
</feature>
<keyword evidence="3" id="KW-1185">Reference proteome</keyword>
<dbReference type="Proteomes" id="UP000697472">
    <property type="component" value="Unassembled WGS sequence"/>
</dbReference>
<gene>
    <name evidence="2" type="ORF">JOC28_000635</name>
</gene>
<keyword evidence="1" id="KW-1133">Transmembrane helix</keyword>
<sequence length="226" mass="27216">MKKLFQASFEESLNLRDDTVSNGFIERNLAETEEKEKYRGTLKSYIWLTLLTIFFTFGPNWIFYKASYYIYSHFDSSFLKQSTYNFLPYWIFLLLGCTWLFLIIMGKRFSQKFILIYRGQFHLFVTYFLWLLIEWNLFCLTGFSASLGLFGTLSFLAINFYFIYIIFRNRIRNLLNLMFIKDERYKSDSSDKGQRVMLIIGIIFILWLVGKCKEAFISFECHYIFI</sequence>
<feature type="transmembrane region" description="Helical" evidence="1">
    <location>
        <begin position="193"/>
        <end position="210"/>
    </location>
</feature>
<keyword evidence="1" id="KW-0812">Transmembrane</keyword>
<proteinExistence type="predicted"/>
<comment type="caution">
    <text evidence="2">The sequence shown here is derived from an EMBL/GenBank/DDBJ whole genome shotgun (WGS) entry which is preliminary data.</text>
</comment>
<accession>A0ABS2PQX0</accession>
<evidence type="ECO:0000313" key="3">
    <source>
        <dbReference type="Proteomes" id="UP000697472"/>
    </source>
</evidence>
<dbReference type="RefSeq" id="WP_205009188.1">
    <property type="nucleotide sequence ID" value="NZ_JAFBEH010000009.1"/>
</dbReference>
<evidence type="ECO:0000256" key="1">
    <source>
        <dbReference type="SAM" id="Phobius"/>
    </source>
</evidence>
<evidence type="ECO:0000313" key="2">
    <source>
        <dbReference type="EMBL" id="MBM7642338.1"/>
    </source>
</evidence>
<dbReference type="EMBL" id="JAFBEH010000009">
    <property type="protein sequence ID" value="MBM7642338.1"/>
    <property type="molecule type" value="Genomic_DNA"/>
</dbReference>
<keyword evidence="1" id="KW-0472">Membrane</keyword>
<name>A0ABS2PQX0_9STRE</name>
<feature type="transmembrane region" description="Helical" evidence="1">
    <location>
        <begin position="145"/>
        <end position="167"/>
    </location>
</feature>
<organism evidence="2 3">
    <name type="scientific">Streptococcus loxodontisalivarius</name>
    <dbReference type="NCBI Taxonomy" id="1349415"/>
    <lineage>
        <taxon>Bacteria</taxon>
        <taxon>Bacillati</taxon>
        <taxon>Bacillota</taxon>
        <taxon>Bacilli</taxon>
        <taxon>Lactobacillales</taxon>
        <taxon>Streptococcaceae</taxon>
        <taxon>Streptococcus</taxon>
    </lineage>
</organism>
<feature type="transmembrane region" description="Helical" evidence="1">
    <location>
        <begin position="45"/>
        <end position="64"/>
    </location>
</feature>
<protein>
    <submittedName>
        <fullName evidence="2">Uncharacterized protein</fullName>
    </submittedName>
</protein>
<reference evidence="2 3" key="1">
    <citation type="submission" date="2021-01" db="EMBL/GenBank/DDBJ databases">
        <title>Genomic Encyclopedia of Type Strains, Phase IV (KMG-IV): sequencing the most valuable type-strain genomes for metagenomic binning, comparative biology and taxonomic classification.</title>
        <authorList>
            <person name="Goeker M."/>
        </authorList>
    </citation>
    <scope>NUCLEOTIDE SEQUENCE [LARGE SCALE GENOMIC DNA]</scope>
    <source>
        <strain evidence="2 3">DSM 27382</strain>
    </source>
</reference>